<dbReference type="STRING" id="1280948.HY36_03760"/>
<dbReference type="EMBL" id="AWFH01000012">
    <property type="protein sequence ID" value="KCZ61672.1"/>
    <property type="molecule type" value="Genomic_DNA"/>
</dbReference>
<organism evidence="2 3">
    <name type="scientific">Hyphomonas atlantica</name>
    <dbReference type="NCBI Taxonomy" id="1280948"/>
    <lineage>
        <taxon>Bacteria</taxon>
        <taxon>Pseudomonadati</taxon>
        <taxon>Pseudomonadota</taxon>
        <taxon>Alphaproteobacteria</taxon>
        <taxon>Hyphomonadales</taxon>
        <taxon>Hyphomonadaceae</taxon>
        <taxon>Hyphomonas</taxon>
    </lineage>
</organism>
<dbReference type="AlphaFoldDB" id="A0A059E297"/>
<feature type="transmembrane region" description="Helical" evidence="1">
    <location>
        <begin position="99"/>
        <end position="121"/>
    </location>
</feature>
<gene>
    <name evidence="2" type="ORF">HY36_03760</name>
</gene>
<accession>A0A059E297</accession>
<feature type="transmembrane region" description="Helical" evidence="1">
    <location>
        <begin position="179"/>
        <end position="209"/>
    </location>
</feature>
<feature type="transmembrane region" description="Helical" evidence="1">
    <location>
        <begin position="343"/>
        <end position="362"/>
    </location>
</feature>
<name>A0A059E297_9PROT</name>
<dbReference type="PATRIC" id="fig|1280948.3.peg.1582"/>
<proteinExistence type="predicted"/>
<protein>
    <submittedName>
        <fullName evidence="2">Uncharacterized protein</fullName>
    </submittedName>
</protein>
<dbReference type="OrthoDB" id="1082056at2"/>
<feature type="transmembrane region" description="Helical" evidence="1">
    <location>
        <begin position="221"/>
        <end position="241"/>
    </location>
</feature>
<reference evidence="2 3" key="1">
    <citation type="journal article" date="2014" name="Antonie Van Leeuwenhoek">
        <title>Hyphomonas beringensis sp. nov. and Hyphomonas chukchiensis sp. nov., isolated from surface seawater of the Bering Sea and Chukchi Sea.</title>
        <authorList>
            <person name="Li C."/>
            <person name="Lai Q."/>
            <person name="Li G."/>
            <person name="Dong C."/>
            <person name="Wang J."/>
            <person name="Liao Y."/>
            <person name="Shao Z."/>
        </authorList>
    </citation>
    <scope>NUCLEOTIDE SEQUENCE [LARGE SCALE GENOMIC DNA]</scope>
    <source>
        <strain evidence="2 3">22II1-22F38</strain>
    </source>
</reference>
<evidence type="ECO:0000256" key="1">
    <source>
        <dbReference type="SAM" id="Phobius"/>
    </source>
</evidence>
<feature type="transmembrane region" description="Helical" evidence="1">
    <location>
        <begin position="127"/>
        <end position="145"/>
    </location>
</feature>
<feature type="transmembrane region" description="Helical" evidence="1">
    <location>
        <begin position="253"/>
        <end position="276"/>
    </location>
</feature>
<keyword evidence="3" id="KW-1185">Reference proteome</keyword>
<dbReference type="Proteomes" id="UP000024547">
    <property type="component" value="Unassembled WGS sequence"/>
</dbReference>
<evidence type="ECO:0000313" key="3">
    <source>
        <dbReference type="Proteomes" id="UP000024547"/>
    </source>
</evidence>
<evidence type="ECO:0000313" key="2">
    <source>
        <dbReference type="EMBL" id="KCZ61672.1"/>
    </source>
</evidence>
<keyword evidence="1" id="KW-1133">Transmembrane helix</keyword>
<keyword evidence="1" id="KW-0812">Transmembrane</keyword>
<comment type="caution">
    <text evidence="2">The sequence shown here is derived from an EMBL/GenBank/DDBJ whole genome shotgun (WGS) entry which is preliminary data.</text>
</comment>
<sequence>MTFRFDARLVLLFLLVPACLILSSVVQAKFGGIGPDGDDIMRLVQIQDLLNGQAWFDLQQYRMGPEGGTAMHWSRLVDLPILLLFHLFNIFLPSETALVWAYTVWPPLSVLLLLAGLYIGARHLGGKGGALACLLLSAFIFSTHYRFMPGAIDHHNLQLGLLALALGCAVDPSRRPTRLALAGLAVAASVAIGGEVYVFVGIICGIVALDWAISGEAARRGAMGFGAGLAAGLELAFFATVAPSNYAVVACDALSSVSLLAGLAGGLGLVLAALLASERGLGVRMAALLCIGAASAAVLLLVGPQCLSNPLSDLSPEVKTLWLDRIDEARPLFAERPGRVAKIGFMLGIALLALGLSLYGAYRGKRLRANLLFAALLVSALLMSVYQVRFAGFGHVFAIIPLSLWVADTYRDGKARNPSSVAYIGALALSLPFLWAVPGLILSPKSATANDSNKSACLDDSLFERLNALETARILAPTDFAPRILNRTDHSVLQGNYHRNHDGIALALDILMSPPGETEALLSEGGIDYIVLCEADGENKLLAERAPGGLAARLTSEHMPDYLVPVDEKASPRLYRVRAEPESSSEDDELS</sequence>
<dbReference type="RefSeq" id="WP_035550803.1">
    <property type="nucleotide sequence ID" value="NZ_AWFH01000012.1"/>
</dbReference>
<keyword evidence="1" id="KW-0472">Membrane</keyword>
<dbReference type="eggNOG" id="COG1287">
    <property type="taxonomic scope" value="Bacteria"/>
</dbReference>
<feature type="transmembrane region" description="Helical" evidence="1">
    <location>
        <begin position="392"/>
        <end position="410"/>
    </location>
</feature>
<feature type="transmembrane region" description="Helical" evidence="1">
    <location>
        <begin position="422"/>
        <end position="442"/>
    </location>
</feature>
<feature type="transmembrane region" description="Helical" evidence="1">
    <location>
        <begin position="369"/>
        <end position="386"/>
    </location>
</feature>
<feature type="transmembrane region" description="Helical" evidence="1">
    <location>
        <begin position="283"/>
        <end position="302"/>
    </location>
</feature>